<evidence type="ECO:0000313" key="2">
    <source>
        <dbReference type="Proteomes" id="UP001162501"/>
    </source>
</evidence>
<proteinExistence type="predicted"/>
<comment type="caution">
    <text evidence="1">The sequence shown here is derived from an EMBL/GenBank/DDBJ whole genome shotgun (WGS) entry which is preliminary data.</text>
</comment>
<gene>
    <name evidence="1" type="ORF">MRATA1EN22A_LOCUS29978</name>
</gene>
<name>A0ACB1KHD8_RANTA</name>
<reference evidence="1" key="1">
    <citation type="submission" date="2025-03" db="EMBL/GenBank/DDBJ databases">
        <authorList>
            <consortium name="ELIXIR-Norway"/>
            <consortium name="Elixir Norway"/>
        </authorList>
    </citation>
    <scope>NUCLEOTIDE SEQUENCE</scope>
</reference>
<dbReference type="Proteomes" id="UP001162501">
    <property type="component" value="Unassembled WGS sequence"/>
</dbReference>
<evidence type="ECO:0000313" key="1">
    <source>
        <dbReference type="EMBL" id="CAM9214950.1"/>
    </source>
</evidence>
<accession>A0ACB1KHD8</accession>
<sequence>MGSSPSRLGCFHAPAATVSSDAANSLQSAVDVVPVQKLGAERCWLVSNWVNTRVLLQRTVQHSCTHKDEGPRCLCGGPACAFPAVGTEPGQGLGLEQFWESLGEAEVPADRWGCGRLGGTVCDHLLTQVWFVSLVGGSWGI</sequence>
<protein>
    <submittedName>
        <fullName evidence="1">Uncharacterized protein</fullName>
    </submittedName>
</protein>
<organism evidence="1 2">
    <name type="scientific">Rangifer tarandus platyrhynchus</name>
    <name type="common">Svalbard reindeer</name>
    <dbReference type="NCBI Taxonomy" id="3082113"/>
    <lineage>
        <taxon>Eukaryota</taxon>
        <taxon>Metazoa</taxon>
        <taxon>Chordata</taxon>
        <taxon>Craniata</taxon>
        <taxon>Vertebrata</taxon>
        <taxon>Euteleostomi</taxon>
        <taxon>Mammalia</taxon>
        <taxon>Eutheria</taxon>
        <taxon>Laurasiatheria</taxon>
        <taxon>Artiodactyla</taxon>
        <taxon>Ruminantia</taxon>
        <taxon>Pecora</taxon>
        <taxon>Cervidae</taxon>
        <taxon>Odocoileinae</taxon>
        <taxon>Rangifer</taxon>
    </lineage>
</organism>
<dbReference type="EMBL" id="CATOBB020001003">
    <property type="protein sequence ID" value="CAM9214950.1"/>
    <property type="molecule type" value="Genomic_DNA"/>
</dbReference>